<feature type="transmembrane region" description="Helical" evidence="4">
    <location>
        <begin position="37"/>
        <end position="56"/>
    </location>
</feature>
<dbReference type="InterPro" id="IPR036259">
    <property type="entry name" value="MFS_trans_sf"/>
</dbReference>
<feature type="transmembrane region" description="Helical" evidence="4">
    <location>
        <begin position="166"/>
        <end position="189"/>
    </location>
</feature>
<keyword evidence="4" id="KW-0472">Membrane</keyword>
<feature type="transmembrane region" description="Helical" evidence="4">
    <location>
        <begin position="7"/>
        <end position="25"/>
    </location>
</feature>
<dbReference type="PANTHER" id="PTHR43045">
    <property type="entry name" value="SHIKIMATE TRANSPORTER"/>
    <property type="match status" value="1"/>
</dbReference>
<name>A0ABV7KXS0_9PROT</name>
<feature type="transmembrane region" description="Helical" evidence="4">
    <location>
        <begin position="312"/>
        <end position="329"/>
    </location>
</feature>
<feature type="transmembrane region" description="Helical" evidence="4">
    <location>
        <begin position="341"/>
        <end position="365"/>
    </location>
</feature>
<reference evidence="6" key="1">
    <citation type="journal article" date="2019" name="Int. J. Syst. Evol. Microbiol.">
        <title>The Global Catalogue of Microorganisms (GCM) 10K type strain sequencing project: providing services to taxonomists for standard genome sequencing and annotation.</title>
        <authorList>
            <consortium name="The Broad Institute Genomics Platform"/>
            <consortium name="The Broad Institute Genome Sequencing Center for Infectious Disease"/>
            <person name="Wu L."/>
            <person name="Ma J."/>
        </authorList>
    </citation>
    <scope>NUCLEOTIDE SEQUENCE [LARGE SCALE GENOMIC DNA]</scope>
    <source>
        <strain evidence="6">KCTC 42964</strain>
    </source>
</reference>
<organism evidence="5 6">
    <name type="scientific">Marinibaculum pumilum</name>
    <dbReference type="NCBI Taxonomy" id="1766165"/>
    <lineage>
        <taxon>Bacteria</taxon>
        <taxon>Pseudomonadati</taxon>
        <taxon>Pseudomonadota</taxon>
        <taxon>Alphaproteobacteria</taxon>
        <taxon>Rhodospirillales</taxon>
        <taxon>Rhodospirillaceae</taxon>
        <taxon>Marinibaculum</taxon>
    </lineage>
</organism>
<protein>
    <recommendedName>
        <fullName evidence="7">MFS transporter</fullName>
    </recommendedName>
</protein>
<accession>A0ABV7KXS0</accession>
<dbReference type="SUPFAM" id="SSF103473">
    <property type="entry name" value="MFS general substrate transporter"/>
    <property type="match status" value="1"/>
</dbReference>
<keyword evidence="3" id="KW-1003">Cell membrane</keyword>
<feature type="transmembrane region" description="Helical" evidence="4">
    <location>
        <begin position="377"/>
        <end position="393"/>
    </location>
</feature>
<feature type="transmembrane region" description="Helical" evidence="4">
    <location>
        <begin position="289"/>
        <end position="306"/>
    </location>
</feature>
<dbReference type="RefSeq" id="WP_379899225.1">
    <property type="nucleotide sequence ID" value="NZ_JBHRTR010000019.1"/>
</dbReference>
<keyword evidence="2" id="KW-0813">Transport</keyword>
<proteinExistence type="predicted"/>
<comment type="caution">
    <text evidence="5">The sequence shown here is derived from an EMBL/GenBank/DDBJ whole genome shotgun (WGS) entry which is preliminary data.</text>
</comment>
<dbReference type="EMBL" id="JBHRTR010000019">
    <property type="protein sequence ID" value="MFC3227064.1"/>
    <property type="molecule type" value="Genomic_DNA"/>
</dbReference>
<dbReference type="Proteomes" id="UP001595528">
    <property type="component" value="Unassembled WGS sequence"/>
</dbReference>
<dbReference type="PANTHER" id="PTHR43045:SF1">
    <property type="entry name" value="SHIKIMATE TRANSPORTER"/>
    <property type="match status" value="1"/>
</dbReference>
<comment type="subcellular location">
    <subcellularLocation>
        <location evidence="1">Cell membrane</location>
        <topology evidence="1">Multi-pass membrane protein</topology>
    </subcellularLocation>
</comment>
<keyword evidence="6" id="KW-1185">Reference proteome</keyword>
<feature type="transmembrane region" description="Helical" evidence="4">
    <location>
        <begin position="133"/>
        <end position="154"/>
    </location>
</feature>
<feature type="transmembrane region" description="Helical" evidence="4">
    <location>
        <begin position="68"/>
        <end position="88"/>
    </location>
</feature>
<sequence>MGNAAEWADLAALAILAPILGRLFFGGGDEGGAAGTVFAALAGGFLLRFVGAMLYGHVADRSPLKGPLLLSAAAIAAVSLCFALLPAAAALGSMAGLLFVGLRLLLGLVTAAEQALYANVRAALPHGTPPPPLAMLADAAPAAGILAVLGLAVLSGATGPEAEASGLWRVLLFVAPVLATGALVLRCLLPRTVWKAEGSLPARPALSALTSHLPDTLRVGVIMAPLAARPALIALIGLAVLELGPGSGGRSLSEVLTLAVIWLASAMLCAMGLSAIASTRGLTATLRTVLLLAAGLALATLACLVLDLPAAVLFGIALLPALAATDPLLPWRACVAAPDRTLVSSLAIGQALVFVPAGLLLPFLAHPGALSREVSEALAGGIVVLLLLTLAAIRRRR</sequence>
<evidence type="ECO:0000256" key="1">
    <source>
        <dbReference type="ARBA" id="ARBA00004651"/>
    </source>
</evidence>
<evidence type="ECO:0000313" key="6">
    <source>
        <dbReference type="Proteomes" id="UP001595528"/>
    </source>
</evidence>
<keyword evidence="4" id="KW-1133">Transmembrane helix</keyword>
<keyword evidence="4" id="KW-0812">Transmembrane</keyword>
<evidence type="ECO:0008006" key="7">
    <source>
        <dbReference type="Google" id="ProtNLM"/>
    </source>
</evidence>
<feature type="transmembrane region" description="Helical" evidence="4">
    <location>
        <begin position="94"/>
        <end position="112"/>
    </location>
</feature>
<feature type="transmembrane region" description="Helical" evidence="4">
    <location>
        <begin position="255"/>
        <end position="277"/>
    </location>
</feature>
<evidence type="ECO:0000256" key="3">
    <source>
        <dbReference type="ARBA" id="ARBA00022475"/>
    </source>
</evidence>
<evidence type="ECO:0000256" key="4">
    <source>
        <dbReference type="SAM" id="Phobius"/>
    </source>
</evidence>
<evidence type="ECO:0000313" key="5">
    <source>
        <dbReference type="EMBL" id="MFC3227064.1"/>
    </source>
</evidence>
<evidence type="ECO:0000256" key="2">
    <source>
        <dbReference type="ARBA" id="ARBA00022448"/>
    </source>
</evidence>
<gene>
    <name evidence="5" type="ORF">ACFOGJ_07480</name>
</gene>